<dbReference type="OrthoDB" id="1882251at2759"/>
<gene>
    <name evidence="2" type="ORF">Tsubulata_026863</name>
</gene>
<accession>A0A9Q0JKF5</accession>
<organism evidence="2 3">
    <name type="scientific">Turnera subulata</name>
    <dbReference type="NCBI Taxonomy" id="218843"/>
    <lineage>
        <taxon>Eukaryota</taxon>
        <taxon>Viridiplantae</taxon>
        <taxon>Streptophyta</taxon>
        <taxon>Embryophyta</taxon>
        <taxon>Tracheophyta</taxon>
        <taxon>Spermatophyta</taxon>
        <taxon>Magnoliopsida</taxon>
        <taxon>eudicotyledons</taxon>
        <taxon>Gunneridae</taxon>
        <taxon>Pentapetalae</taxon>
        <taxon>rosids</taxon>
        <taxon>fabids</taxon>
        <taxon>Malpighiales</taxon>
        <taxon>Passifloraceae</taxon>
        <taxon>Turnera</taxon>
    </lineage>
</organism>
<name>A0A9Q0JKF5_9ROSI</name>
<dbReference type="PANTHER" id="PTHR33527:SF28">
    <property type="entry name" value="GB|AAD43168.1"/>
    <property type="match status" value="1"/>
</dbReference>
<dbReference type="AlphaFoldDB" id="A0A9Q0JKF5"/>
<evidence type="ECO:0008006" key="4">
    <source>
        <dbReference type="Google" id="ProtNLM"/>
    </source>
</evidence>
<feature type="region of interest" description="Disordered" evidence="1">
    <location>
        <begin position="158"/>
        <end position="201"/>
    </location>
</feature>
<evidence type="ECO:0000256" key="1">
    <source>
        <dbReference type="SAM" id="MobiDB-lite"/>
    </source>
</evidence>
<evidence type="ECO:0000313" key="2">
    <source>
        <dbReference type="EMBL" id="KAJ4845896.1"/>
    </source>
</evidence>
<keyword evidence="3" id="KW-1185">Reference proteome</keyword>
<feature type="compositionally biased region" description="Polar residues" evidence="1">
    <location>
        <begin position="159"/>
        <end position="170"/>
    </location>
</feature>
<sequence>MASPVDSTPSFMNPMVTNEEFKAFHKIDRSLYSRLVIKIGRDPAESMIIMALWIWLEREGHCDDMVFNMLSLPDNLINLFADEAVVCLNCAESERFRFTTDHIYVPLLYSVTKTRLNVRFFYDNRVAVIAAVTKIVHEVCGRAFQDISQYVMRTKKRSSSSVGETSKSQNVQGGGGVQEGMNSVNPNPTPQNQNPEGSVPVMHYDPAELYMDPIMNEAAGGHLQHGPYDPLVHRQAEIADAFSHIKISDAAEENFVPEHDRTIFLTFSKGYPISEDEVRAFFTGKNGNCIEKIYMEEVSAEEQPLYALMVVHTPALIHAILEGKSKAKFTINGKHVWARKFIPKNPRLVNSSSSSASQPTSPAAP</sequence>
<reference evidence="2" key="2">
    <citation type="journal article" date="2023" name="Plants (Basel)">
        <title>Annotation of the Turnera subulata (Passifloraceae) Draft Genome Reveals the S-Locus Evolved after the Divergence of Turneroideae from Passifloroideae in a Stepwise Manner.</title>
        <authorList>
            <person name="Henning P.M."/>
            <person name="Roalson E.H."/>
            <person name="Mir W."/>
            <person name="McCubbin A.G."/>
            <person name="Shore J.S."/>
        </authorList>
    </citation>
    <scope>NUCLEOTIDE SEQUENCE</scope>
    <source>
        <strain evidence="2">F60SS</strain>
    </source>
</reference>
<comment type="caution">
    <text evidence="2">The sequence shown here is derived from an EMBL/GenBank/DDBJ whole genome shotgun (WGS) entry which is preliminary data.</text>
</comment>
<dbReference type="PANTHER" id="PTHR33527">
    <property type="entry name" value="OS07G0274300 PROTEIN"/>
    <property type="match status" value="1"/>
</dbReference>
<protein>
    <recommendedName>
        <fullName evidence="4">RRM domain-containing protein</fullName>
    </recommendedName>
</protein>
<reference evidence="2" key="1">
    <citation type="submission" date="2022-02" db="EMBL/GenBank/DDBJ databases">
        <authorList>
            <person name="Henning P.M."/>
            <person name="McCubbin A.G."/>
            <person name="Shore J.S."/>
        </authorList>
    </citation>
    <scope>NUCLEOTIDE SEQUENCE</scope>
    <source>
        <strain evidence="2">F60SS</strain>
        <tissue evidence="2">Leaves</tissue>
    </source>
</reference>
<dbReference type="Proteomes" id="UP001141552">
    <property type="component" value="Unassembled WGS sequence"/>
</dbReference>
<dbReference type="EMBL" id="JAKUCV010001546">
    <property type="protein sequence ID" value="KAJ4845896.1"/>
    <property type="molecule type" value="Genomic_DNA"/>
</dbReference>
<proteinExistence type="predicted"/>
<evidence type="ECO:0000313" key="3">
    <source>
        <dbReference type="Proteomes" id="UP001141552"/>
    </source>
</evidence>